<dbReference type="EMBL" id="CP022115">
    <property type="protein sequence ID" value="ASJ24198.1"/>
    <property type="molecule type" value="Genomic_DNA"/>
</dbReference>
<dbReference type="GeneID" id="75110549"/>
<evidence type="ECO:0000313" key="3">
    <source>
        <dbReference type="Proteomes" id="UP000197424"/>
    </source>
</evidence>
<dbReference type="Proteomes" id="UP000197424">
    <property type="component" value="Chromosome"/>
</dbReference>
<evidence type="ECO:0000256" key="1">
    <source>
        <dbReference type="SAM" id="MobiDB-lite"/>
    </source>
</evidence>
<gene>
    <name evidence="2" type="ORF">LHGZ1_1367</name>
</gene>
<dbReference type="AlphaFoldDB" id="A0A248LHH4"/>
<protein>
    <submittedName>
        <fullName evidence="2">Uncharacterized protein</fullName>
    </submittedName>
</protein>
<dbReference type="OrthoDB" id="8592366at2"/>
<feature type="compositionally biased region" description="Basic residues" evidence="1">
    <location>
        <begin position="1"/>
        <end position="11"/>
    </location>
</feature>
<evidence type="ECO:0000313" key="2">
    <source>
        <dbReference type="EMBL" id="ASJ24198.1"/>
    </source>
</evidence>
<organism evidence="2 3">
    <name type="scientific">Laribacter hongkongensis</name>
    <dbReference type="NCBI Taxonomy" id="168471"/>
    <lineage>
        <taxon>Bacteria</taxon>
        <taxon>Pseudomonadati</taxon>
        <taxon>Pseudomonadota</taxon>
        <taxon>Betaproteobacteria</taxon>
        <taxon>Neisseriales</taxon>
        <taxon>Aquaspirillaceae</taxon>
        <taxon>Laribacter</taxon>
    </lineage>
</organism>
<name>A0A248LHH4_9NEIS</name>
<proteinExistence type="predicted"/>
<reference evidence="3" key="1">
    <citation type="submission" date="2017-06" db="EMBL/GenBank/DDBJ databases">
        <title>Whole genome sequence of Laribacter hongkongensis LHGZ1.</title>
        <authorList>
            <person name="Chen D."/>
            <person name="Wu H."/>
            <person name="Chen J."/>
        </authorList>
    </citation>
    <scope>NUCLEOTIDE SEQUENCE [LARGE SCALE GENOMIC DNA]</scope>
    <source>
        <strain evidence="3">LHGZ1</strain>
    </source>
</reference>
<sequence>MAADKKTRKSARTGSAASLRASSEARWLAAERDTHHMLAMLDAWEESGGMGERAWQYAQMARVYFKKLRNGRVLSSADFDITVLLATAVQRALQAEPAVLEKSADLQSAATACERIQSANTALRQPR</sequence>
<accession>A0A248LHH4</accession>
<feature type="region of interest" description="Disordered" evidence="1">
    <location>
        <begin position="1"/>
        <end position="20"/>
    </location>
</feature>
<dbReference type="RefSeq" id="WP_012696686.1">
    <property type="nucleotide sequence ID" value="NZ_CP022115.1"/>
</dbReference>